<evidence type="ECO:0000313" key="3">
    <source>
        <dbReference type="Proteomes" id="UP001177258"/>
    </source>
</evidence>
<dbReference type="EMBL" id="JAUYZK010000015">
    <property type="protein sequence ID" value="MDP2539741.1"/>
    <property type="molecule type" value="Genomic_DNA"/>
</dbReference>
<dbReference type="NCBIfam" id="TIGR01539">
    <property type="entry name" value="portal_lambda"/>
    <property type="match status" value="1"/>
</dbReference>
<evidence type="ECO:0000313" key="4">
    <source>
        <dbReference type="Proteomes" id="UP001240777"/>
    </source>
</evidence>
<organism evidence="2 3">
    <name type="scientific">Helicobacter cappadocius</name>
    <dbReference type="NCBI Taxonomy" id="3063998"/>
    <lineage>
        <taxon>Bacteria</taxon>
        <taxon>Pseudomonadati</taxon>
        <taxon>Campylobacterota</taxon>
        <taxon>Epsilonproteobacteria</taxon>
        <taxon>Campylobacterales</taxon>
        <taxon>Helicobacteraceae</taxon>
        <taxon>Helicobacter</taxon>
    </lineage>
</organism>
<dbReference type="GO" id="GO:0019068">
    <property type="term" value="P:virion assembly"/>
    <property type="evidence" value="ECO:0007669"/>
    <property type="project" value="InterPro"/>
</dbReference>
<accession>A0AA90PRM5</accession>
<proteinExistence type="predicted"/>
<dbReference type="AlphaFoldDB" id="A0AA90PRM5"/>
<sequence>MFGFKMLGFKKIKARARSMFSVPFSPLSPDKIYYRQTQRMLKNIDLDSASLPLLKIARNISISSPSIYGYLQLMEGEIYGEKGFILDLDTPNEKLNTKIEGLYNEWGNNCDIKGEYDFRDFERFVLLHYLRDGECFVHIQNTDDGLKLQIIPPENIDYNYNDTNIKKGVEFDENHQVIAYYALNDEKDKRKRERIPKKDLIHIKKVFSSSSVRGISHLAPVIFKVMQSDKYLESVLTQAQIASKLSLIASPKDESEGYVGSMGDLGEDKPLEPKNIEIEDGRIIAMNENYKIEPLNIAHNPNIGAFMINIDRAIAKSLGISYASYTGDLSSVNFSSSRMGIVQERRLFKRIQKLIIRKFHTPIYKRFIEHITLEGKISASEYLSAVKDFSFKTQGWEYVDPQKEIQAQELQIKLGLKTIKEALADKGIELKAQARDIKEGNDILEEELKRIKNIFSPHPDMNMKNNNEE</sequence>
<evidence type="ECO:0000313" key="1">
    <source>
        <dbReference type="EMBL" id="MDO7253880.1"/>
    </source>
</evidence>
<reference evidence="1" key="2">
    <citation type="submission" date="2023-07" db="EMBL/GenBank/DDBJ databases">
        <authorList>
            <person name="Aydin F."/>
            <person name="Tarhane S."/>
            <person name="Saticioglu I.B."/>
            <person name="Karakaya E."/>
            <person name="Abay S."/>
            <person name="Guran O."/>
            <person name="Bozkurt E."/>
            <person name="Uzum N."/>
            <person name="Olgun K."/>
            <person name="Jablonski D."/>
        </authorList>
    </citation>
    <scope>NUCLEOTIDE SEQUENCE</scope>
    <source>
        <strain evidence="1">Faydin-H75</strain>
    </source>
</reference>
<dbReference type="RefSeq" id="WP_305517719.1">
    <property type="nucleotide sequence ID" value="NZ_JAUPEV010000017.1"/>
</dbReference>
<name>A0AA90PRM5_9HELI</name>
<reference evidence="2 4" key="1">
    <citation type="submission" date="2023-07" db="EMBL/GenBank/DDBJ databases">
        <title>Unpublished Manusciprt.</title>
        <authorList>
            <person name="Aydin F."/>
            <person name="Tarhane S."/>
            <person name="Saticioglu I.B."/>
            <person name="Karakaya E."/>
            <person name="Abay S."/>
            <person name="Guran O."/>
            <person name="Bozkurt E."/>
            <person name="Uzum N."/>
            <person name="Olgun K."/>
            <person name="Jablonski D."/>
        </authorList>
    </citation>
    <scope>NUCLEOTIDE SEQUENCE</scope>
    <source>
        <strain evidence="4">faydin-H75</strain>
        <strain evidence="2">Faydin-H76</strain>
    </source>
</reference>
<comment type="caution">
    <text evidence="2">The sequence shown here is derived from an EMBL/GenBank/DDBJ whole genome shotgun (WGS) entry which is preliminary data.</text>
</comment>
<evidence type="ECO:0000313" key="2">
    <source>
        <dbReference type="EMBL" id="MDP2539741.1"/>
    </source>
</evidence>
<dbReference type="EMBL" id="JAUPEV010000017">
    <property type="protein sequence ID" value="MDO7253880.1"/>
    <property type="molecule type" value="Genomic_DNA"/>
</dbReference>
<dbReference type="GO" id="GO:0005198">
    <property type="term" value="F:structural molecule activity"/>
    <property type="evidence" value="ECO:0007669"/>
    <property type="project" value="InterPro"/>
</dbReference>
<reference evidence="1 3" key="3">
    <citation type="journal article" date="2024" name="Syst. Appl. Microbiol.">
        <title>Helicobacter cappadocius sp. nov., from lizards: The first psychrotrophic Helicobacter species.</title>
        <authorList>
            <person name="Aydin F."/>
            <person name="Tarhane S."/>
            <person name="Karakaya E."/>
            <person name="Abay S."/>
            <person name="Kayman T."/>
            <person name="Guran O."/>
            <person name="Bozkurt E."/>
            <person name="Uzum N."/>
            <person name="Avci A."/>
            <person name="Olgun K."/>
            <person name="Jablonski D."/>
            <person name="Guran C."/>
            <person name="Burcin Saticioglu I."/>
        </authorList>
    </citation>
    <scope>NUCLEOTIDE SEQUENCE [LARGE SCALE GENOMIC DNA]</scope>
    <source>
        <strain evidence="1">Faydin-H75</strain>
        <strain evidence="3">faydin-H76</strain>
    </source>
</reference>
<gene>
    <name evidence="1" type="ORF">Q5I04_08185</name>
    <name evidence="2" type="ORF">Q5I06_08140</name>
</gene>
<dbReference type="Proteomes" id="UP001177258">
    <property type="component" value="Unassembled WGS sequence"/>
</dbReference>
<keyword evidence="4" id="KW-1185">Reference proteome</keyword>
<dbReference type="Proteomes" id="UP001240777">
    <property type="component" value="Unassembled WGS sequence"/>
</dbReference>
<protein>
    <submittedName>
        <fullName evidence="2">Phage portal protein</fullName>
    </submittedName>
</protein>
<dbReference type="Pfam" id="PF05136">
    <property type="entry name" value="Phage_portal_2"/>
    <property type="match status" value="1"/>
</dbReference>
<dbReference type="InterPro" id="IPR006429">
    <property type="entry name" value="Phage_lambda_portal"/>
</dbReference>